<comment type="catalytic activity">
    <reaction evidence="7">
        <text>tRNA(Asn) + L-asparagine + ATP = L-asparaginyl-tRNA(Asn) + AMP + diphosphate + H(+)</text>
        <dbReference type="Rhea" id="RHEA:11180"/>
        <dbReference type="Rhea" id="RHEA-COMP:9659"/>
        <dbReference type="Rhea" id="RHEA-COMP:9674"/>
        <dbReference type="ChEBI" id="CHEBI:15378"/>
        <dbReference type="ChEBI" id="CHEBI:30616"/>
        <dbReference type="ChEBI" id="CHEBI:33019"/>
        <dbReference type="ChEBI" id="CHEBI:58048"/>
        <dbReference type="ChEBI" id="CHEBI:78442"/>
        <dbReference type="ChEBI" id="CHEBI:78515"/>
        <dbReference type="ChEBI" id="CHEBI:456215"/>
        <dbReference type="EC" id="6.1.1.22"/>
    </reaction>
</comment>
<comment type="subunit">
    <text evidence="7">Homodimer.</text>
</comment>
<dbReference type="EMBL" id="PGTK01000001">
    <property type="protein sequence ID" value="PJF32298.1"/>
    <property type="molecule type" value="Genomic_DNA"/>
</dbReference>
<dbReference type="InterPro" id="IPR012340">
    <property type="entry name" value="NA-bd_OB-fold"/>
</dbReference>
<dbReference type="Gene3D" id="2.40.50.140">
    <property type="entry name" value="Nucleic acid-binding proteins"/>
    <property type="match status" value="1"/>
</dbReference>
<evidence type="ECO:0000256" key="5">
    <source>
        <dbReference type="ARBA" id="ARBA00022917"/>
    </source>
</evidence>
<evidence type="ECO:0000256" key="6">
    <source>
        <dbReference type="ARBA" id="ARBA00023146"/>
    </source>
</evidence>
<dbReference type="Pfam" id="PF00152">
    <property type="entry name" value="tRNA-synt_2"/>
    <property type="match status" value="1"/>
</dbReference>
<protein>
    <recommendedName>
        <fullName evidence="7">Asparagine--tRNA ligase</fullName>
        <ecNumber evidence="7">6.1.1.22</ecNumber>
    </recommendedName>
    <alternativeName>
        <fullName evidence="7">Asparaginyl-tRNA synthetase</fullName>
        <shortName evidence="7">AsnRS</shortName>
    </alternativeName>
</protein>
<keyword evidence="6 7" id="KW-0030">Aminoacyl-tRNA synthetase</keyword>
<dbReference type="GO" id="GO:0005524">
    <property type="term" value="F:ATP binding"/>
    <property type="evidence" value="ECO:0007669"/>
    <property type="project" value="UniProtKB-UniRule"/>
</dbReference>
<dbReference type="GO" id="GO:0003676">
    <property type="term" value="F:nucleic acid binding"/>
    <property type="evidence" value="ECO:0007669"/>
    <property type="project" value="InterPro"/>
</dbReference>
<keyword evidence="2 7" id="KW-0436">Ligase</keyword>
<dbReference type="InterPro" id="IPR004364">
    <property type="entry name" value="Aa-tRNA-synt_II"/>
</dbReference>
<evidence type="ECO:0000256" key="7">
    <source>
        <dbReference type="HAMAP-Rule" id="MF_00534"/>
    </source>
</evidence>
<evidence type="ECO:0000256" key="4">
    <source>
        <dbReference type="ARBA" id="ARBA00022840"/>
    </source>
</evidence>
<reference evidence="9 10" key="1">
    <citation type="submission" date="2017-11" db="EMBL/GenBank/DDBJ databases">
        <title>Evolution of Phototrophy in the Chloroflexi Phylum Driven by Horizontal Gene Transfer.</title>
        <authorList>
            <person name="Ward L.M."/>
            <person name="Hemp J."/>
            <person name="Shih P.M."/>
            <person name="Mcglynn S.E."/>
            <person name="Fischer W."/>
        </authorList>
    </citation>
    <scope>NUCLEOTIDE SEQUENCE [LARGE SCALE GENOMIC DNA]</scope>
    <source>
        <strain evidence="9">CP2_2F</strain>
    </source>
</reference>
<dbReference type="PANTHER" id="PTHR22594">
    <property type="entry name" value="ASPARTYL/LYSYL-TRNA SYNTHETASE"/>
    <property type="match status" value="1"/>
</dbReference>
<dbReference type="InterPro" id="IPR045864">
    <property type="entry name" value="aa-tRNA-synth_II/BPL/LPL"/>
</dbReference>
<dbReference type="NCBIfam" id="TIGR00457">
    <property type="entry name" value="asnS"/>
    <property type="match status" value="1"/>
</dbReference>
<evidence type="ECO:0000259" key="8">
    <source>
        <dbReference type="PROSITE" id="PS50862"/>
    </source>
</evidence>
<dbReference type="GO" id="GO:0004816">
    <property type="term" value="F:asparagine-tRNA ligase activity"/>
    <property type="evidence" value="ECO:0007669"/>
    <property type="project" value="UniProtKB-UniRule"/>
</dbReference>
<evidence type="ECO:0000256" key="3">
    <source>
        <dbReference type="ARBA" id="ARBA00022741"/>
    </source>
</evidence>
<dbReference type="InterPro" id="IPR006195">
    <property type="entry name" value="aa-tRNA-synth_II"/>
</dbReference>
<dbReference type="Proteomes" id="UP000228921">
    <property type="component" value="Unassembled WGS sequence"/>
</dbReference>
<sequence>MTAPIVLIADLHRYEGQTVTVRGWLYDRTDKGKLQFLKVRDGSGIAQAVAFQKELPEEIFNALRSLPQESSLIVTGTVRADSRAPGFPGGYEIGITDAQIIQVADEYPISPKEHGVEFLMDHRHLWVRSSRQWAILRIRATIIKAIRDWLDDHGYLLVDTPIITPTAGESTTELFEVKYFDDVAYLAQTGQLYNEANMMSFGKVYCFGPTFRSEKSKTRRHLTEFWMVEPEMAFFSLEDLMDMEEQFVSAIVQRVLEKHRMELSILERDMAPLERVVAPFPRISYDEAVERLNKLAAEATDPEQQAALRIEWGNDFGSPHETALAQQFDRPVFVYHYPTAVKAFYMQPVAGRPEVCRSVDLLAPEGYGEITGGSERIYDRALLEERIAQIGINRESYAWYLDLRRFGSVPHAGFGLGVERTVAWICGLPHIRETIPYPRMLKRTYP</sequence>
<dbReference type="SUPFAM" id="SSF50249">
    <property type="entry name" value="Nucleic acid-binding proteins"/>
    <property type="match status" value="1"/>
</dbReference>
<dbReference type="SUPFAM" id="SSF55681">
    <property type="entry name" value="Class II aaRS and biotin synthetases"/>
    <property type="match status" value="1"/>
</dbReference>
<dbReference type="InterPro" id="IPR004365">
    <property type="entry name" value="NA-bd_OB_tRNA"/>
</dbReference>
<dbReference type="Gene3D" id="3.30.930.10">
    <property type="entry name" value="Bira Bifunctional Protein, Domain 2"/>
    <property type="match status" value="1"/>
</dbReference>
<dbReference type="HAMAP" id="MF_00534">
    <property type="entry name" value="Asn_tRNA_synth"/>
    <property type="match status" value="1"/>
</dbReference>
<keyword evidence="5 7" id="KW-0648">Protein biosynthesis</keyword>
<accession>A0A2M8P421</accession>
<name>A0A2M8P421_9CHLR</name>
<dbReference type="InterPro" id="IPR004522">
    <property type="entry name" value="Asn-tRNA-ligase"/>
</dbReference>
<comment type="subcellular location">
    <subcellularLocation>
        <location evidence="7">Cytoplasm</location>
    </subcellularLocation>
</comment>
<dbReference type="GO" id="GO:0005737">
    <property type="term" value="C:cytoplasm"/>
    <property type="evidence" value="ECO:0007669"/>
    <property type="project" value="UniProtKB-SubCell"/>
</dbReference>
<evidence type="ECO:0000256" key="1">
    <source>
        <dbReference type="ARBA" id="ARBA00008226"/>
    </source>
</evidence>
<gene>
    <name evidence="7" type="primary">asnS</name>
    <name evidence="9" type="ORF">CUN51_01330</name>
</gene>
<evidence type="ECO:0000256" key="2">
    <source>
        <dbReference type="ARBA" id="ARBA00022598"/>
    </source>
</evidence>
<dbReference type="PRINTS" id="PR01042">
    <property type="entry name" value="TRNASYNTHASP"/>
</dbReference>
<proteinExistence type="inferred from homology"/>
<dbReference type="NCBIfam" id="NF003037">
    <property type="entry name" value="PRK03932.1"/>
    <property type="match status" value="1"/>
</dbReference>
<dbReference type="AlphaFoldDB" id="A0A2M8P421"/>
<evidence type="ECO:0000313" key="10">
    <source>
        <dbReference type="Proteomes" id="UP000228921"/>
    </source>
</evidence>
<comment type="similarity">
    <text evidence="1 7">Belongs to the class-II aminoacyl-tRNA synthetase family.</text>
</comment>
<dbReference type="CDD" id="cd00776">
    <property type="entry name" value="AsxRS_core"/>
    <property type="match status" value="1"/>
</dbReference>
<feature type="domain" description="Aminoacyl-transfer RNA synthetases class-II family profile" evidence="8">
    <location>
        <begin position="136"/>
        <end position="436"/>
    </location>
</feature>
<keyword evidence="7" id="KW-0963">Cytoplasm</keyword>
<comment type="caution">
    <text evidence="9">The sequence shown here is derived from an EMBL/GenBank/DDBJ whole genome shotgun (WGS) entry which is preliminary data.</text>
</comment>
<dbReference type="EC" id="6.1.1.22" evidence="7"/>
<dbReference type="PROSITE" id="PS50862">
    <property type="entry name" value="AA_TRNA_LIGASE_II"/>
    <property type="match status" value="1"/>
</dbReference>
<evidence type="ECO:0000313" key="9">
    <source>
        <dbReference type="EMBL" id="PJF32298.1"/>
    </source>
</evidence>
<keyword evidence="4 7" id="KW-0067">ATP-binding</keyword>
<dbReference type="PANTHER" id="PTHR22594:SF34">
    <property type="entry name" value="ASPARAGINE--TRNA LIGASE, MITOCHONDRIAL-RELATED"/>
    <property type="match status" value="1"/>
</dbReference>
<dbReference type="InterPro" id="IPR002312">
    <property type="entry name" value="Asp/Asn-tRNA-synth_IIb"/>
</dbReference>
<keyword evidence="3 7" id="KW-0547">Nucleotide-binding</keyword>
<organism evidence="9 10">
    <name type="scientific">Candidatus Thermofonsia Clade 1 bacterium</name>
    <dbReference type="NCBI Taxonomy" id="2364210"/>
    <lineage>
        <taxon>Bacteria</taxon>
        <taxon>Bacillati</taxon>
        <taxon>Chloroflexota</taxon>
        <taxon>Candidatus Thermofontia</taxon>
        <taxon>Candidatus Thermofonsia Clade 1</taxon>
    </lineage>
</organism>
<dbReference type="GO" id="GO:0006421">
    <property type="term" value="P:asparaginyl-tRNA aminoacylation"/>
    <property type="evidence" value="ECO:0007669"/>
    <property type="project" value="UniProtKB-UniRule"/>
</dbReference>
<dbReference type="Pfam" id="PF01336">
    <property type="entry name" value="tRNA_anti-codon"/>
    <property type="match status" value="1"/>
</dbReference>